<feature type="domain" description="AB hydrolase-1" evidence="2">
    <location>
        <begin position="105"/>
        <end position="358"/>
    </location>
</feature>
<keyword evidence="4" id="KW-1185">Reference proteome</keyword>
<protein>
    <submittedName>
        <fullName evidence="3">Alpha/Beta hydrolase protein</fullName>
    </submittedName>
</protein>
<sequence>MDYILTSFLLFTAVVRSTPVPATSSRSCKDYSVPLNITSLNLQWGIDPIETNEDMAAFNAEWGRRDSASTFHPAVLPSNSTPETAVYTISGTYCEPTSGGNGTVLLATHGAGYGRNYWDPDIQPENYSFVDYALAEGYSIFYYDRLGVGESEIVSGYVSQVSNQAAILTELVKLIRSGTFSSPPAKVVLLGHSFGSVVSNVALHNDPALVDAALLTGLAYEATGVIGAISNQAKQNRLANLYEPERFGKLDGGFAVWVDIYSAIENFFKVPFFDEEVVQWAQDNQQPAALLENLSIGFANVSSPAFTGPVMIMCGEYDFIACGGYCPGFIDADIHEVFPASKNVVAYVHPDSGHAINLSLNATGAFQVLGNFLKENGL</sequence>
<dbReference type="InterPro" id="IPR029058">
    <property type="entry name" value="AB_hydrolase_fold"/>
</dbReference>
<accession>A0AAN6IGR5</accession>
<dbReference type="InterPro" id="IPR000073">
    <property type="entry name" value="AB_hydrolase_1"/>
</dbReference>
<organism evidence="3 4">
    <name type="scientific">Exophiala viscosa</name>
    <dbReference type="NCBI Taxonomy" id="2486360"/>
    <lineage>
        <taxon>Eukaryota</taxon>
        <taxon>Fungi</taxon>
        <taxon>Dikarya</taxon>
        <taxon>Ascomycota</taxon>
        <taxon>Pezizomycotina</taxon>
        <taxon>Eurotiomycetes</taxon>
        <taxon>Chaetothyriomycetidae</taxon>
        <taxon>Chaetothyriales</taxon>
        <taxon>Herpotrichiellaceae</taxon>
        <taxon>Exophiala</taxon>
    </lineage>
</organism>
<dbReference type="Gene3D" id="3.40.50.1820">
    <property type="entry name" value="alpha/beta hydrolase"/>
    <property type="match status" value="1"/>
</dbReference>
<reference evidence="3" key="1">
    <citation type="journal article" date="2022" name="bioRxiv">
        <title>Deciphering the potential niche of two novel black yeast fungi from a biological soil crust based on their genomes, phenotypes, and melanin regulation.</title>
        <authorList>
            <consortium name="DOE Joint Genome Institute"/>
            <person name="Carr E.C."/>
            <person name="Barton Q."/>
            <person name="Grambo S."/>
            <person name="Sullivan M."/>
            <person name="Renfro C.M."/>
            <person name="Kuo A."/>
            <person name="Pangilinan J."/>
            <person name="Lipzen A."/>
            <person name="Keymanesh K."/>
            <person name="Savage E."/>
            <person name="Barry K."/>
            <person name="Grigoriev I.V."/>
            <person name="Riekhof W.R."/>
            <person name="Harris S.S."/>
        </authorList>
    </citation>
    <scope>NUCLEOTIDE SEQUENCE</scope>
    <source>
        <strain evidence="3">JF 03-4F</strain>
    </source>
</reference>
<keyword evidence="3" id="KW-0378">Hydrolase</keyword>
<feature type="chain" id="PRO_5042883859" evidence="1">
    <location>
        <begin position="18"/>
        <end position="378"/>
    </location>
</feature>
<dbReference type="SUPFAM" id="SSF53474">
    <property type="entry name" value="alpha/beta-Hydrolases"/>
    <property type="match status" value="1"/>
</dbReference>
<evidence type="ECO:0000259" key="2">
    <source>
        <dbReference type="Pfam" id="PF12697"/>
    </source>
</evidence>
<proteinExistence type="predicted"/>
<dbReference type="Proteomes" id="UP001203852">
    <property type="component" value="Unassembled WGS sequence"/>
</dbReference>
<dbReference type="AlphaFoldDB" id="A0AAN6IGR5"/>
<dbReference type="Pfam" id="PF12697">
    <property type="entry name" value="Abhydrolase_6"/>
    <property type="match status" value="1"/>
</dbReference>
<dbReference type="EMBL" id="MU404351">
    <property type="protein sequence ID" value="KAI1616956.1"/>
    <property type="molecule type" value="Genomic_DNA"/>
</dbReference>
<keyword evidence="1" id="KW-0732">Signal</keyword>
<evidence type="ECO:0000313" key="4">
    <source>
        <dbReference type="Proteomes" id="UP001203852"/>
    </source>
</evidence>
<feature type="signal peptide" evidence="1">
    <location>
        <begin position="1"/>
        <end position="17"/>
    </location>
</feature>
<evidence type="ECO:0000256" key="1">
    <source>
        <dbReference type="SAM" id="SignalP"/>
    </source>
</evidence>
<gene>
    <name evidence="3" type="ORF">EDD36DRAFT_484638</name>
</gene>
<dbReference type="GO" id="GO:0016787">
    <property type="term" value="F:hydrolase activity"/>
    <property type="evidence" value="ECO:0007669"/>
    <property type="project" value="UniProtKB-KW"/>
</dbReference>
<evidence type="ECO:0000313" key="3">
    <source>
        <dbReference type="EMBL" id="KAI1616956.1"/>
    </source>
</evidence>
<name>A0AAN6IGR5_9EURO</name>
<comment type="caution">
    <text evidence="3">The sequence shown here is derived from an EMBL/GenBank/DDBJ whole genome shotgun (WGS) entry which is preliminary data.</text>
</comment>